<organism evidence="1 2">
    <name type="scientific">Modestobacter muralis</name>
    <dbReference type="NCBI Taxonomy" id="1608614"/>
    <lineage>
        <taxon>Bacteria</taxon>
        <taxon>Bacillati</taxon>
        <taxon>Actinomycetota</taxon>
        <taxon>Actinomycetes</taxon>
        <taxon>Geodermatophilales</taxon>
        <taxon>Geodermatophilaceae</taxon>
        <taxon>Modestobacter</taxon>
    </lineage>
</organism>
<name>A0A6P0H7A8_9ACTN</name>
<reference evidence="1 2" key="1">
    <citation type="submission" date="2020-02" db="EMBL/GenBank/DDBJ databases">
        <title>The WGS of Modestobacter muralis DSM 100205.</title>
        <authorList>
            <person name="Jiang Z."/>
        </authorList>
    </citation>
    <scope>NUCLEOTIDE SEQUENCE [LARGE SCALE GENOMIC DNA]</scope>
    <source>
        <strain evidence="1 2">DSM 100205</strain>
    </source>
</reference>
<dbReference type="AlphaFoldDB" id="A0A6P0H7A8"/>
<gene>
    <name evidence="1" type="ORF">G3R41_08775</name>
</gene>
<accession>A0A6P0H7A8</accession>
<dbReference type="RefSeq" id="WP_163610730.1">
    <property type="nucleotide sequence ID" value="NZ_JAAGWB010000018.1"/>
</dbReference>
<sequence length="46" mass="5280">MDHDLRCRGGWLPEDPNGQAVPCLVCRPHLIGRRRQLDRLLAGPYQ</sequence>
<proteinExistence type="predicted"/>
<evidence type="ECO:0000313" key="2">
    <source>
        <dbReference type="Proteomes" id="UP000471152"/>
    </source>
</evidence>
<evidence type="ECO:0000313" key="1">
    <source>
        <dbReference type="EMBL" id="NEN51033.1"/>
    </source>
</evidence>
<dbReference type="Proteomes" id="UP000471152">
    <property type="component" value="Unassembled WGS sequence"/>
</dbReference>
<dbReference type="EMBL" id="JAAGWB010000018">
    <property type="protein sequence ID" value="NEN51033.1"/>
    <property type="molecule type" value="Genomic_DNA"/>
</dbReference>
<protein>
    <submittedName>
        <fullName evidence="1">Uncharacterized protein</fullName>
    </submittedName>
</protein>
<comment type="caution">
    <text evidence="1">The sequence shown here is derived from an EMBL/GenBank/DDBJ whole genome shotgun (WGS) entry which is preliminary data.</text>
</comment>